<evidence type="ECO:0000256" key="3">
    <source>
        <dbReference type="PROSITE-ProRule" id="PRU00023"/>
    </source>
</evidence>
<feature type="region of interest" description="Disordered" evidence="5">
    <location>
        <begin position="632"/>
        <end position="687"/>
    </location>
</feature>
<evidence type="ECO:0000256" key="5">
    <source>
        <dbReference type="SAM" id="MobiDB-lite"/>
    </source>
</evidence>
<dbReference type="PANTHER" id="PTHR24180:SF45">
    <property type="entry name" value="POLY [ADP-RIBOSE] POLYMERASE TANKYRASE"/>
    <property type="match status" value="1"/>
</dbReference>
<gene>
    <name evidence="6" type="ORF">WJX74_011083</name>
</gene>
<dbReference type="Pfam" id="PF12796">
    <property type="entry name" value="Ank_2"/>
    <property type="match status" value="1"/>
</dbReference>
<dbReference type="PANTHER" id="PTHR24180">
    <property type="entry name" value="CYCLIN-DEPENDENT KINASE INHIBITOR 2C-RELATED"/>
    <property type="match status" value="1"/>
</dbReference>
<feature type="coiled-coil region" evidence="4">
    <location>
        <begin position="315"/>
        <end position="386"/>
    </location>
</feature>
<accession>A0AAW1RXM6</accession>
<protein>
    <submittedName>
        <fullName evidence="6">Uncharacterized protein</fullName>
    </submittedName>
</protein>
<dbReference type="Gene3D" id="1.25.40.20">
    <property type="entry name" value="Ankyrin repeat-containing domain"/>
    <property type="match status" value="2"/>
</dbReference>
<sequence>MASGFDSSGWQNVLADGDLAAFQKACAQRPSILSLVELQTKRTMLHAAAARGHVNIVSELLAMGMSGDAQDAQGNTPLHLAAADGHTAVVQELVHGPRQKSVRVPNGDGRTPLHLATFYQHFSASAVLLRAGALINVYDMDGQTPLDLCCDQSQLRALLLGMGHPPAEPLSIQLSPQKPSLQEPLPKQQHPVPEQPVSPPRARISCPPRLAESGISTASSSPSQVTRVLQERSENVRPAPASRDIIAIVEAKDFSAKDANALALQNLELAEKMDIQSQIMVQMQERLEALGAMRNEQVAMQQQHVMQSHRLSELKVQDDRRYSRHENRLRHAENNLQDLQTAIDMVSHRLMNATVSNNDAQNSAQLEEVQGLLTDLRARTAGLEQRLRTFPTSHAAFAKLDAGPKAALTASDQVVRLSDGRLVLPTKFQLEGALARTGHNRGSTGINHGHVAGEEAQMLVEEQRFLLKQVEARVEVIMATLEDKVVGLAQEQKSSGDDLIELSNRTFEEMIAIRGAVEQRFQRVEADINRLVEQEWRISAAAEACLSLEKQQQKRKDEQTKEIRDQRDKLLQLQQMVKEEGSERKGIEDLLSVLNSSLNAMNHRVAWLETAVVQNQPRTAADDTLQAASQALQEMEERQRAPNAAQSGSEMSRAAEALVGIRSTNSSSHSSRQHHHSGVRTRSSSSIRLAPSLNSEYREALQGHQQLGGRHGKDHQLHSVPVSGQASARVPSPRWEYQDEVQQNGRFRPEGRPPLAPTPRQQQQQHSEHAAVSRSSSRRQALAQAIRQPSSRSPDQPPMHAHGYNEEMALSAGLDMTQEEYYVPRFDRNEHQNKGKVFKNCRACVIS</sequence>
<feature type="region of interest" description="Disordered" evidence="5">
    <location>
        <begin position="701"/>
        <end position="802"/>
    </location>
</feature>
<feature type="repeat" description="ANK" evidence="3">
    <location>
        <begin position="73"/>
        <end position="94"/>
    </location>
</feature>
<feature type="compositionally biased region" description="Low complexity" evidence="5">
    <location>
        <begin position="772"/>
        <end position="794"/>
    </location>
</feature>
<evidence type="ECO:0000256" key="1">
    <source>
        <dbReference type="ARBA" id="ARBA00022737"/>
    </source>
</evidence>
<dbReference type="PROSITE" id="PS50297">
    <property type="entry name" value="ANK_REP_REGION"/>
    <property type="match status" value="3"/>
</dbReference>
<dbReference type="InterPro" id="IPR002110">
    <property type="entry name" value="Ankyrin_rpt"/>
</dbReference>
<evidence type="ECO:0000256" key="4">
    <source>
        <dbReference type="SAM" id="Coils"/>
    </source>
</evidence>
<feature type="coiled-coil region" evidence="4">
    <location>
        <begin position="514"/>
        <end position="576"/>
    </location>
</feature>
<evidence type="ECO:0000256" key="2">
    <source>
        <dbReference type="ARBA" id="ARBA00023043"/>
    </source>
</evidence>
<dbReference type="SUPFAM" id="SSF48403">
    <property type="entry name" value="Ankyrin repeat"/>
    <property type="match status" value="1"/>
</dbReference>
<proteinExistence type="predicted"/>
<reference evidence="6 7" key="1">
    <citation type="journal article" date="2024" name="Nat. Commun.">
        <title>Phylogenomics reveals the evolutionary origins of lichenization in chlorophyte algae.</title>
        <authorList>
            <person name="Puginier C."/>
            <person name="Libourel C."/>
            <person name="Otte J."/>
            <person name="Skaloud P."/>
            <person name="Haon M."/>
            <person name="Grisel S."/>
            <person name="Petersen M."/>
            <person name="Berrin J.G."/>
            <person name="Delaux P.M."/>
            <person name="Dal Grande F."/>
            <person name="Keller J."/>
        </authorList>
    </citation>
    <scope>NUCLEOTIDE SEQUENCE [LARGE SCALE GENOMIC DNA]</scope>
    <source>
        <strain evidence="6 7">SAG 2145</strain>
    </source>
</reference>
<dbReference type="InterPro" id="IPR036770">
    <property type="entry name" value="Ankyrin_rpt-contain_sf"/>
</dbReference>
<keyword evidence="2 3" id="KW-0040">ANK repeat</keyword>
<feature type="compositionally biased region" description="Polar residues" evidence="5">
    <location>
        <begin position="214"/>
        <end position="225"/>
    </location>
</feature>
<keyword evidence="1" id="KW-0677">Repeat</keyword>
<evidence type="ECO:0000313" key="7">
    <source>
        <dbReference type="Proteomes" id="UP001438707"/>
    </source>
</evidence>
<dbReference type="SMART" id="SM00248">
    <property type="entry name" value="ANK"/>
    <property type="match status" value="3"/>
</dbReference>
<dbReference type="PROSITE" id="PS50088">
    <property type="entry name" value="ANK_REPEAT"/>
    <property type="match status" value="3"/>
</dbReference>
<keyword evidence="4" id="KW-0175">Coiled coil</keyword>
<organism evidence="6 7">
    <name type="scientific">Apatococcus lobatus</name>
    <dbReference type="NCBI Taxonomy" id="904363"/>
    <lineage>
        <taxon>Eukaryota</taxon>
        <taxon>Viridiplantae</taxon>
        <taxon>Chlorophyta</taxon>
        <taxon>core chlorophytes</taxon>
        <taxon>Trebouxiophyceae</taxon>
        <taxon>Chlorellales</taxon>
        <taxon>Chlorellaceae</taxon>
        <taxon>Apatococcus</taxon>
    </lineage>
</organism>
<dbReference type="Proteomes" id="UP001438707">
    <property type="component" value="Unassembled WGS sequence"/>
</dbReference>
<feature type="region of interest" description="Disordered" evidence="5">
    <location>
        <begin position="168"/>
        <end position="225"/>
    </location>
</feature>
<feature type="repeat" description="ANK" evidence="3">
    <location>
        <begin position="40"/>
        <end position="72"/>
    </location>
</feature>
<keyword evidence="7" id="KW-1185">Reference proteome</keyword>
<dbReference type="Pfam" id="PF00023">
    <property type="entry name" value="Ank"/>
    <property type="match status" value="1"/>
</dbReference>
<comment type="caution">
    <text evidence="6">The sequence shown here is derived from an EMBL/GenBank/DDBJ whole genome shotgun (WGS) entry which is preliminary data.</text>
</comment>
<dbReference type="AlphaFoldDB" id="A0AAW1RXM6"/>
<name>A0AAW1RXM6_9CHLO</name>
<feature type="repeat" description="ANK" evidence="3">
    <location>
        <begin position="108"/>
        <end position="140"/>
    </location>
</feature>
<evidence type="ECO:0000313" key="6">
    <source>
        <dbReference type="EMBL" id="KAK9838067.1"/>
    </source>
</evidence>
<dbReference type="InterPro" id="IPR051637">
    <property type="entry name" value="Ank_repeat_dom-contain_49"/>
</dbReference>
<dbReference type="EMBL" id="JALJOS010000006">
    <property type="protein sequence ID" value="KAK9838067.1"/>
    <property type="molecule type" value="Genomic_DNA"/>
</dbReference>